<evidence type="ECO:0000256" key="2">
    <source>
        <dbReference type="ARBA" id="ARBA00022737"/>
    </source>
</evidence>
<keyword evidence="4" id="KW-0812">Transmembrane</keyword>
<dbReference type="Gene3D" id="2.120.10.80">
    <property type="entry name" value="Kelch-type beta propeller"/>
    <property type="match status" value="1"/>
</dbReference>
<name>A0AAD4DLT2_9FUNG</name>
<evidence type="ECO:0000256" key="4">
    <source>
        <dbReference type="SAM" id="Phobius"/>
    </source>
</evidence>
<keyword evidence="2" id="KW-0677">Repeat</keyword>
<protein>
    <recommendedName>
        <fullName evidence="7">Kelch repeat protein</fullName>
    </recommendedName>
</protein>
<evidence type="ECO:0008006" key="7">
    <source>
        <dbReference type="Google" id="ProtNLM"/>
    </source>
</evidence>
<dbReference type="EMBL" id="JAAAIL010000016">
    <property type="protein sequence ID" value="KAG0281525.1"/>
    <property type="molecule type" value="Genomic_DNA"/>
</dbReference>
<dbReference type="SUPFAM" id="SSF117281">
    <property type="entry name" value="Kelch motif"/>
    <property type="match status" value="1"/>
</dbReference>
<feature type="compositionally biased region" description="Low complexity" evidence="3">
    <location>
        <begin position="264"/>
        <end position="287"/>
    </location>
</feature>
<dbReference type="InterPro" id="IPR015915">
    <property type="entry name" value="Kelch-typ_b-propeller"/>
</dbReference>
<proteinExistence type="predicted"/>
<evidence type="ECO:0000256" key="3">
    <source>
        <dbReference type="SAM" id="MobiDB-lite"/>
    </source>
</evidence>
<evidence type="ECO:0000313" key="5">
    <source>
        <dbReference type="EMBL" id="KAG0281525.1"/>
    </source>
</evidence>
<evidence type="ECO:0000313" key="6">
    <source>
        <dbReference type="Proteomes" id="UP001194580"/>
    </source>
</evidence>
<dbReference type="AlphaFoldDB" id="A0AAD4DLT2"/>
<keyword evidence="4" id="KW-0472">Membrane</keyword>
<dbReference type="Proteomes" id="UP001194580">
    <property type="component" value="Unassembled WGS sequence"/>
</dbReference>
<keyword evidence="4" id="KW-1133">Transmembrane helix</keyword>
<feature type="transmembrane region" description="Helical" evidence="4">
    <location>
        <begin position="292"/>
        <end position="315"/>
    </location>
</feature>
<keyword evidence="6" id="KW-1185">Reference proteome</keyword>
<evidence type="ECO:0000256" key="1">
    <source>
        <dbReference type="ARBA" id="ARBA00022441"/>
    </source>
</evidence>
<accession>A0AAD4DLT2</accession>
<dbReference type="PANTHER" id="PTHR46093">
    <property type="entry name" value="ACYL-COA-BINDING DOMAIN-CONTAINING PROTEIN 5"/>
    <property type="match status" value="1"/>
</dbReference>
<sequence length="509" mass="56009">MTVIRNNTELFYFSDTHFMASYDIVTDRWPQEATPTCMSPLVPGTTMTPKDSVKSAMKALTNPTTDLVYIPFGFGNGTEMLVFMDYYNHCSGVPMPPSSRGYSYAWSDFMGALYMFGDTVPPTGPTMWQFQANANTWIDIPMKGSPPAVLYDGCLTLVTLTSLVDLDNRGYHRLLQGRKLLLFGGENLETEKAFGDMFIFDITTLTWTKATSATRPRTEMACASAGDYFVAWGGVEDPNISQPSAEMLLYNFKSDKWLTQEEITTSSNNTASSSASPAGSGSNDSGLSRAEAAAFGGGTAAAVIAIAAIVGLLVYRHHQRKNARSIRHPQNLKVDSLVFSKKSDSTLLFSNGHDPIVIHDPHASPHLAAAPQYWNENIKTEVSGDGQSGVFVPILGHQSPQYQPLSTWKGVTPLSQPAMPSPFPSPQDYSIVQLDPSWPQEQLNATSLNAAVRSPQGEHNEVPVGALEQIALIKATYEQNMEQMRRDQRAALERVRQQWEEDQAQRAKK</sequence>
<keyword evidence="1" id="KW-0880">Kelch repeat</keyword>
<organism evidence="5 6">
    <name type="scientific">Linnemannia exigua</name>
    <dbReference type="NCBI Taxonomy" id="604196"/>
    <lineage>
        <taxon>Eukaryota</taxon>
        <taxon>Fungi</taxon>
        <taxon>Fungi incertae sedis</taxon>
        <taxon>Mucoromycota</taxon>
        <taxon>Mortierellomycotina</taxon>
        <taxon>Mortierellomycetes</taxon>
        <taxon>Mortierellales</taxon>
        <taxon>Mortierellaceae</taxon>
        <taxon>Linnemannia</taxon>
    </lineage>
</organism>
<reference evidence="5" key="1">
    <citation type="journal article" date="2020" name="Fungal Divers.">
        <title>Resolving the Mortierellaceae phylogeny through synthesis of multi-gene phylogenetics and phylogenomics.</title>
        <authorList>
            <person name="Vandepol N."/>
            <person name="Liber J."/>
            <person name="Desiro A."/>
            <person name="Na H."/>
            <person name="Kennedy M."/>
            <person name="Barry K."/>
            <person name="Grigoriev I.V."/>
            <person name="Miller A.N."/>
            <person name="O'Donnell K."/>
            <person name="Stajich J.E."/>
            <person name="Bonito G."/>
        </authorList>
    </citation>
    <scope>NUCLEOTIDE SEQUENCE</scope>
    <source>
        <strain evidence="5">NRRL 28262</strain>
    </source>
</reference>
<gene>
    <name evidence="5" type="ORF">BGZ95_002767</name>
</gene>
<comment type="caution">
    <text evidence="5">The sequence shown here is derived from an EMBL/GenBank/DDBJ whole genome shotgun (WGS) entry which is preliminary data.</text>
</comment>
<dbReference type="PANTHER" id="PTHR46093:SF18">
    <property type="entry name" value="FIBRONECTIN TYPE-III DOMAIN-CONTAINING PROTEIN"/>
    <property type="match status" value="1"/>
</dbReference>
<feature type="region of interest" description="Disordered" evidence="3">
    <location>
        <begin position="263"/>
        <end position="287"/>
    </location>
</feature>
<feature type="region of interest" description="Disordered" evidence="3">
    <location>
        <begin position="484"/>
        <end position="509"/>
    </location>
</feature>